<evidence type="ECO:0000313" key="1">
    <source>
        <dbReference type="EMBL" id="GJS49896.1"/>
    </source>
</evidence>
<name>A0ABQ4WAK0_9ASTR</name>
<sequence>MDARYDRALRNPKSTCWRVIGLSMTHSIADGGGARIITAPLGTIDGMLVTNLPSEGRASLVETPKDSEELKAQMIEIQRQQDPRILQSQIPEARGSSNLDWIMKL</sequence>
<evidence type="ECO:0000313" key="2">
    <source>
        <dbReference type="Proteomes" id="UP001151760"/>
    </source>
</evidence>
<gene>
    <name evidence="1" type="ORF">Tco_0600017</name>
</gene>
<reference evidence="1" key="1">
    <citation type="journal article" date="2022" name="Int. J. Mol. Sci.">
        <title>Draft Genome of Tanacetum Coccineum: Genomic Comparison of Closely Related Tanacetum-Family Plants.</title>
        <authorList>
            <person name="Yamashiro T."/>
            <person name="Shiraishi A."/>
            <person name="Nakayama K."/>
            <person name="Satake H."/>
        </authorList>
    </citation>
    <scope>NUCLEOTIDE SEQUENCE</scope>
</reference>
<dbReference type="EMBL" id="BQNB010008476">
    <property type="protein sequence ID" value="GJS49896.1"/>
    <property type="molecule type" value="Genomic_DNA"/>
</dbReference>
<accession>A0ABQ4WAK0</accession>
<comment type="caution">
    <text evidence="1">The sequence shown here is derived from an EMBL/GenBank/DDBJ whole genome shotgun (WGS) entry which is preliminary data.</text>
</comment>
<protein>
    <submittedName>
        <fullName evidence="1">Uncharacterized protein</fullName>
    </submittedName>
</protein>
<organism evidence="1 2">
    <name type="scientific">Tanacetum coccineum</name>
    <dbReference type="NCBI Taxonomy" id="301880"/>
    <lineage>
        <taxon>Eukaryota</taxon>
        <taxon>Viridiplantae</taxon>
        <taxon>Streptophyta</taxon>
        <taxon>Embryophyta</taxon>
        <taxon>Tracheophyta</taxon>
        <taxon>Spermatophyta</taxon>
        <taxon>Magnoliopsida</taxon>
        <taxon>eudicotyledons</taxon>
        <taxon>Gunneridae</taxon>
        <taxon>Pentapetalae</taxon>
        <taxon>asterids</taxon>
        <taxon>campanulids</taxon>
        <taxon>Asterales</taxon>
        <taxon>Asteraceae</taxon>
        <taxon>Asteroideae</taxon>
        <taxon>Anthemideae</taxon>
        <taxon>Anthemidinae</taxon>
        <taxon>Tanacetum</taxon>
    </lineage>
</organism>
<proteinExistence type="predicted"/>
<reference evidence="1" key="2">
    <citation type="submission" date="2022-01" db="EMBL/GenBank/DDBJ databases">
        <authorList>
            <person name="Yamashiro T."/>
            <person name="Shiraishi A."/>
            <person name="Satake H."/>
            <person name="Nakayama K."/>
        </authorList>
    </citation>
    <scope>NUCLEOTIDE SEQUENCE</scope>
</reference>
<keyword evidence="2" id="KW-1185">Reference proteome</keyword>
<dbReference type="Proteomes" id="UP001151760">
    <property type="component" value="Unassembled WGS sequence"/>
</dbReference>